<keyword evidence="2" id="KW-1185">Reference proteome</keyword>
<dbReference type="OrthoDB" id="1577640at2759"/>
<dbReference type="AlphaFoldDB" id="A0A9W9V869"/>
<protein>
    <recommendedName>
        <fullName evidence="3">Fungal N-terminal domain-containing protein</fullName>
    </recommendedName>
</protein>
<evidence type="ECO:0008006" key="3">
    <source>
        <dbReference type="Google" id="ProtNLM"/>
    </source>
</evidence>
<comment type="caution">
    <text evidence="1">The sequence shown here is derived from an EMBL/GenBank/DDBJ whole genome shotgun (WGS) entry which is preliminary data.</text>
</comment>
<sequence>MSDPFSVAAGAVGVISLGIQLCKEISSYTEAWQGYDGDIQSIGAKAESLKTPLKRLRDLVEDTRLTDTEITNDINEKALGLEHQVQRLEKKLNLIKPVFSDKTSDKFRNKLKKVAYPVVTRDALRDIKSDLDSMQSTIQMTLAIFNAQQAQKSQATQEKMVRLIEEIHVTMLSVSSKCMPAPGLLRSLCDRSDEDAQLVQKQLQSTTISQSDIPDLQANVTWPMLVHRNKRKFTTKSVERAYQYHNYWLRRTIKFSFSLSTGAGGFSIAPSLHLCNLLGWDSWACDKSLDMNTFNWLWVPNFKGNVDDLIHDFRVAFSAGKATPSDMLSHGGQWLSLVDVFHSFFLREDEIETRKLTQFLIDCGSIPDNAAKFGFLQKMSSAKFWEADEYTFAVQLINIGGPLGTMPRTRAGKTNMKGLLKRDEELIDLPGIAKAILRESEADLREALDLGPEGPNEVIQGISLLELAVGWPAGVRVLLESGADGTGVALSRSPCRPCDVNDIDCDTYYDSMIPLLQAGCIVKSADILFCESSKVRLLLSHDLVKRRKKLQALAYSSLPSQRLAELSAGAGENVTGIPDIHAFQIYTELLKQGFTIDPSLKIREDNSPPIYHRRIAHVEAWEELYQLGFREIDTPDAEGLTPLMVQLTYVNEFSTDPNRSLARILWLFHKGASLAKPLPYSKGTVAHLASSWMIGEILRMICLDEYDGRKRWPGFVTKLREYRESIFLVPSVCDNCICACCPGGCTTFLVALRALIALFKRTDFSLSEAAEEFRLILSFLVQWTDTRPGINHTIIRSLTFHALGLRHTCCAEIDDLEFSSPRWSNVRDEQDIEDILEEDHYFYHELDRLISEFGRDFDQLGLPIMEFLDKVWHARMIEYLSTPGSYDEEHIHQTRNLGIFLEPHEIDIPDIIYYFGNQVEEVTSDSVNGATFIFLL</sequence>
<dbReference type="EMBL" id="JAPZBS010000005">
    <property type="protein sequence ID" value="KAJ5369911.1"/>
    <property type="molecule type" value="Genomic_DNA"/>
</dbReference>
<reference evidence="1" key="2">
    <citation type="journal article" date="2023" name="IMA Fungus">
        <title>Comparative genomic study of the Penicillium genus elucidates a diverse pangenome and 15 lateral gene transfer events.</title>
        <authorList>
            <person name="Petersen C."/>
            <person name="Sorensen T."/>
            <person name="Nielsen M.R."/>
            <person name="Sondergaard T.E."/>
            <person name="Sorensen J.L."/>
            <person name="Fitzpatrick D.A."/>
            <person name="Frisvad J.C."/>
            <person name="Nielsen K.L."/>
        </authorList>
    </citation>
    <scope>NUCLEOTIDE SEQUENCE</scope>
    <source>
        <strain evidence="1">IBT 29864</strain>
    </source>
</reference>
<name>A0A9W9V869_9EURO</name>
<dbReference type="Proteomes" id="UP001147782">
    <property type="component" value="Unassembled WGS sequence"/>
</dbReference>
<dbReference type="RefSeq" id="XP_056554345.1">
    <property type="nucleotide sequence ID" value="XM_056698932.1"/>
</dbReference>
<evidence type="ECO:0000313" key="1">
    <source>
        <dbReference type="EMBL" id="KAJ5369911.1"/>
    </source>
</evidence>
<gene>
    <name evidence="1" type="ORF">N7496_006003</name>
</gene>
<evidence type="ECO:0000313" key="2">
    <source>
        <dbReference type="Proteomes" id="UP001147782"/>
    </source>
</evidence>
<accession>A0A9W9V869</accession>
<proteinExistence type="predicted"/>
<reference evidence="1" key="1">
    <citation type="submission" date="2022-11" db="EMBL/GenBank/DDBJ databases">
        <authorList>
            <person name="Petersen C."/>
        </authorList>
    </citation>
    <scope>NUCLEOTIDE SEQUENCE</scope>
    <source>
        <strain evidence="1">IBT 29864</strain>
    </source>
</reference>
<dbReference type="GeneID" id="81438111"/>
<organism evidence="1 2">
    <name type="scientific">Penicillium cataractarum</name>
    <dbReference type="NCBI Taxonomy" id="2100454"/>
    <lineage>
        <taxon>Eukaryota</taxon>
        <taxon>Fungi</taxon>
        <taxon>Dikarya</taxon>
        <taxon>Ascomycota</taxon>
        <taxon>Pezizomycotina</taxon>
        <taxon>Eurotiomycetes</taxon>
        <taxon>Eurotiomycetidae</taxon>
        <taxon>Eurotiales</taxon>
        <taxon>Aspergillaceae</taxon>
        <taxon>Penicillium</taxon>
    </lineage>
</organism>